<dbReference type="AlphaFoldDB" id="Q10K76"/>
<organism evidence="3 4">
    <name type="scientific">Oryza sativa subsp. japonica</name>
    <name type="common">Rice</name>
    <dbReference type="NCBI Taxonomy" id="39947"/>
    <lineage>
        <taxon>Eukaryota</taxon>
        <taxon>Viridiplantae</taxon>
        <taxon>Streptophyta</taxon>
        <taxon>Embryophyta</taxon>
        <taxon>Tracheophyta</taxon>
        <taxon>Spermatophyta</taxon>
        <taxon>Magnoliopsida</taxon>
        <taxon>Liliopsida</taxon>
        <taxon>Poales</taxon>
        <taxon>Poaceae</taxon>
        <taxon>BOP clade</taxon>
        <taxon>Oryzoideae</taxon>
        <taxon>Oryzeae</taxon>
        <taxon>Oryzinae</taxon>
        <taxon>Oryza</taxon>
        <taxon>Oryza sativa</taxon>
    </lineage>
</organism>
<sequence>MACGFVEVAAGLAFVAAVPKEVAAQDEGNQDDGARWLERRPAAERGGAREERISGDSGRRGRWRPKEEREGALFIGMGARCSNNFKKNPENNITLKINRGGDQSAGVSANELRLMEMVTVVDGTTWAEGREGYEAGAQPCKSSAAAAAMGE</sequence>
<feature type="chain" id="PRO_5024284495" evidence="2">
    <location>
        <begin position="25"/>
        <end position="151"/>
    </location>
</feature>
<proteinExistence type="predicted"/>
<accession>Q10K76</accession>
<name>Q10K76_ORYSJ</name>
<dbReference type="Proteomes" id="UP000000763">
    <property type="component" value="Chromosome 3"/>
</dbReference>
<feature type="compositionally biased region" description="Basic and acidic residues" evidence="1">
    <location>
        <begin position="32"/>
        <end position="66"/>
    </location>
</feature>
<keyword evidence="2" id="KW-0732">Signal</keyword>
<gene>
    <name evidence="3" type="ORF">OSJNBa0093I13.18</name>
</gene>
<feature type="signal peptide" evidence="2">
    <location>
        <begin position="1"/>
        <end position="24"/>
    </location>
</feature>
<reference evidence="4" key="2">
    <citation type="journal article" date="2008" name="Nucleic Acids Res.">
        <title>The rice annotation project database (RAP-DB): 2008 update.</title>
        <authorList>
            <consortium name="The rice annotation project (RAP)"/>
        </authorList>
    </citation>
    <scope>GENOME REANNOTATION</scope>
    <source>
        <strain evidence="4">cv. Nipponbare</strain>
    </source>
</reference>
<evidence type="ECO:0000313" key="4">
    <source>
        <dbReference type="Proteomes" id="UP000000763"/>
    </source>
</evidence>
<dbReference type="EMBL" id="AC097279">
    <property type="protein sequence ID" value="AAP04203.1"/>
    <property type="molecule type" value="Genomic_DNA"/>
</dbReference>
<feature type="region of interest" description="Disordered" evidence="1">
    <location>
        <begin position="23"/>
        <end position="66"/>
    </location>
</feature>
<evidence type="ECO:0000256" key="1">
    <source>
        <dbReference type="SAM" id="MobiDB-lite"/>
    </source>
</evidence>
<protein>
    <submittedName>
        <fullName evidence="3">Uncharacterized protein</fullName>
    </submittedName>
</protein>
<evidence type="ECO:0000256" key="2">
    <source>
        <dbReference type="SAM" id="SignalP"/>
    </source>
</evidence>
<reference evidence="4" key="1">
    <citation type="journal article" date="2005" name="Nature">
        <title>The map-based sequence of the rice genome.</title>
        <authorList>
            <consortium name="International rice genome sequencing project (IRGSP)"/>
            <person name="Matsumoto T."/>
            <person name="Wu J."/>
            <person name="Kanamori H."/>
            <person name="Katayose Y."/>
            <person name="Fujisawa M."/>
            <person name="Namiki N."/>
            <person name="Mizuno H."/>
            <person name="Yamamoto K."/>
            <person name="Antonio B.A."/>
            <person name="Baba T."/>
            <person name="Sakata K."/>
            <person name="Nagamura Y."/>
            <person name="Aoki H."/>
            <person name="Arikawa K."/>
            <person name="Arita K."/>
            <person name="Bito T."/>
            <person name="Chiden Y."/>
            <person name="Fujitsuka N."/>
            <person name="Fukunaka R."/>
            <person name="Hamada M."/>
            <person name="Harada C."/>
            <person name="Hayashi A."/>
            <person name="Hijishita S."/>
            <person name="Honda M."/>
            <person name="Hosokawa S."/>
            <person name="Ichikawa Y."/>
            <person name="Idonuma A."/>
            <person name="Iijima M."/>
            <person name="Ikeda M."/>
            <person name="Ikeno M."/>
            <person name="Ito K."/>
            <person name="Ito S."/>
            <person name="Ito T."/>
            <person name="Ito Y."/>
            <person name="Ito Y."/>
            <person name="Iwabuchi A."/>
            <person name="Kamiya K."/>
            <person name="Karasawa W."/>
            <person name="Kurita K."/>
            <person name="Katagiri S."/>
            <person name="Kikuta A."/>
            <person name="Kobayashi H."/>
            <person name="Kobayashi N."/>
            <person name="Machita K."/>
            <person name="Maehara T."/>
            <person name="Masukawa M."/>
            <person name="Mizubayashi T."/>
            <person name="Mukai Y."/>
            <person name="Nagasaki H."/>
            <person name="Nagata Y."/>
            <person name="Naito S."/>
            <person name="Nakashima M."/>
            <person name="Nakama Y."/>
            <person name="Nakamichi Y."/>
            <person name="Nakamura M."/>
            <person name="Meguro A."/>
            <person name="Negishi M."/>
            <person name="Ohta I."/>
            <person name="Ohta T."/>
            <person name="Okamoto M."/>
            <person name="Ono N."/>
            <person name="Saji S."/>
            <person name="Sakaguchi M."/>
            <person name="Sakai K."/>
            <person name="Shibata M."/>
            <person name="Shimokawa T."/>
            <person name="Song J."/>
            <person name="Takazaki Y."/>
            <person name="Terasawa K."/>
            <person name="Tsugane M."/>
            <person name="Tsuji K."/>
            <person name="Ueda S."/>
            <person name="Waki K."/>
            <person name="Yamagata H."/>
            <person name="Yamamoto M."/>
            <person name="Yamamoto S."/>
            <person name="Yamane H."/>
            <person name="Yoshiki S."/>
            <person name="Yoshihara R."/>
            <person name="Yukawa K."/>
            <person name="Zhong H."/>
            <person name="Yano M."/>
            <person name="Yuan Q."/>
            <person name="Ouyang S."/>
            <person name="Liu J."/>
            <person name="Jones K.M."/>
            <person name="Gansberger K."/>
            <person name="Moffat K."/>
            <person name="Hill J."/>
            <person name="Bera J."/>
            <person name="Fadrosh D."/>
            <person name="Jin S."/>
            <person name="Johri S."/>
            <person name="Kim M."/>
            <person name="Overton L."/>
            <person name="Reardon M."/>
            <person name="Tsitrin T."/>
            <person name="Vuong H."/>
            <person name="Weaver B."/>
            <person name="Ciecko A."/>
            <person name="Tallon L."/>
            <person name="Jackson J."/>
            <person name="Pai G."/>
            <person name="Aken S.V."/>
            <person name="Utterback T."/>
            <person name="Reidmuller S."/>
            <person name="Feldblyum T."/>
            <person name="Hsiao J."/>
            <person name="Zismann V."/>
            <person name="Iobst S."/>
            <person name="de Vazeille A.R."/>
            <person name="Buell C.R."/>
            <person name="Ying K."/>
            <person name="Li Y."/>
            <person name="Lu T."/>
            <person name="Huang Y."/>
            <person name="Zhao Q."/>
            <person name="Feng Q."/>
            <person name="Zhang L."/>
            <person name="Zhu J."/>
            <person name="Weng Q."/>
            <person name="Mu J."/>
            <person name="Lu Y."/>
            <person name="Fan D."/>
            <person name="Liu Y."/>
            <person name="Guan J."/>
            <person name="Zhang Y."/>
            <person name="Yu S."/>
            <person name="Liu X."/>
            <person name="Zhang Y."/>
            <person name="Hong G."/>
            <person name="Han B."/>
            <person name="Choisne N."/>
            <person name="Demange N."/>
            <person name="Orjeda G."/>
            <person name="Samain S."/>
            <person name="Cattolico L."/>
            <person name="Pelletier E."/>
            <person name="Couloux A."/>
            <person name="Segurens B."/>
            <person name="Wincker P."/>
            <person name="D'Hont A."/>
            <person name="Scarpelli C."/>
            <person name="Weissenbach J."/>
            <person name="Salanoubat M."/>
            <person name="Quetier F."/>
            <person name="Yu Y."/>
            <person name="Kim H.R."/>
            <person name="Rambo T."/>
            <person name="Currie J."/>
            <person name="Collura K."/>
            <person name="Luo M."/>
            <person name="Yang T."/>
            <person name="Ammiraju J.S.S."/>
            <person name="Engler F."/>
            <person name="Soderlund C."/>
            <person name="Wing R.A."/>
            <person name="Palmer L.E."/>
            <person name="de la Bastide M."/>
            <person name="Spiegel L."/>
            <person name="Nascimento L."/>
            <person name="Zutavern T."/>
            <person name="O'Shaughnessy A."/>
            <person name="Dike S."/>
            <person name="Dedhia N."/>
            <person name="Preston R."/>
            <person name="Balija V."/>
            <person name="McCombie W.R."/>
            <person name="Chow T."/>
            <person name="Chen H."/>
            <person name="Chung M."/>
            <person name="Chen C."/>
            <person name="Shaw J."/>
            <person name="Wu H."/>
            <person name="Hsiao K."/>
            <person name="Chao Y."/>
            <person name="Chu M."/>
            <person name="Cheng C."/>
            <person name="Hour A."/>
            <person name="Lee P."/>
            <person name="Lin S."/>
            <person name="Lin Y."/>
            <person name="Liou J."/>
            <person name="Liu S."/>
            <person name="Hsing Y."/>
            <person name="Raghuvanshi S."/>
            <person name="Mohanty A."/>
            <person name="Bharti A.K."/>
            <person name="Gaur A."/>
            <person name="Gupta V."/>
            <person name="Kumar D."/>
            <person name="Ravi V."/>
            <person name="Vij S."/>
            <person name="Kapur A."/>
            <person name="Khurana P."/>
            <person name="Khurana P."/>
            <person name="Khurana J.P."/>
            <person name="Tyagi A.K."/>
            <person name="Gaikwad K."/>
            <person name="Singh A."/>
            <person name="Dalal V."/>
            <person name="Srivastava S."/>
            <person name="Dixit A."/>
            <person name="Pal A.K."/>
            <person name="Ghazi I.A."/>
            <person name="Yadav M."/>
            <person name="Pandit A."/>
            <person name="Bhargava A."/>
            <person name="Sureshbabu K."/>
            <person name="Batra K."/>
            <person name="Sharma T.R."/>
            <person name="Mohapatra T."/>
            <person name="Singh N.K."/>
            <person name="Messing J."/>
            <person name="Nelson A.B."/>
            <person name="Fuks G."/>
            <person name="Kavchok S."/>
            <person name="Keizer G."/>
            <person name="Linton E."/>
            <person name="Llaca V."/>
            <person name="Song R."/>
            <person name="Tanyolac B."/>
            <person name="Young S."/>
            <person name="Ho-Il K."/>
            <person name="Hahn J.H."/>
            <person name="Sangsakoo G."/>
            <person name="Vanavichit A."/>
            <person name="de Mattos Luiz.A.T."/>
            <person name="Zimmer P.D."/>
            <person name="Malone G."/>
            <person name="Dellagostin O."/>
            <person name="de Oliveira A.C."/>
            <person name="Bevan M."/>
            <person name="Bancroft I."/>
            <person name="Minx P."/>
            <person name="Cordum H."/>
            <person name="Wilson R."/>
            <person name="Cheng Z."/>
            <person name="Jin W."/>
            <person name="Jiang J."/>
            <person name="Leong S.A."/>
            <person name="Iwama H."/>
            <person name="Gojobori T."/>
            <person name="Itoh T."/>
            <person name="Niimura Y."/>
            <person name="Fujii Y."/>
            <person name="Habara T."/>
            <person name="Sakai H."/>
            <person name="Sato Y."/>
            <person name="Wilson G."/>
            <person name="Kumar K."/>
            <person name="McCouch S."/>
            <person name="Juretic N."/>
            <person name="Hoen D."/>
            <person name="Wright S."/>
            <person name="Bruskiewich R."/>
            <person name="Bureau T."/>
            <person name="Miyao A."/>
            <person name="Hirochika H."/>
            <person name="Nishikawa T."/>
            <person name="Kadowaki K."/>
            <person name="Sugiura M."/>
            <person name="Burr B."/>
            <person name="Sasaki T."/>
        </authorList>
    </citation>
    <scope>NUCLEOTIDE SEQUENCE [LARGE SCALE GENOMIC DNA]</scope>
    <source>
        <strain evidence="4">cv. Nipponbare</strain>
    </source>
</reference>
<evidence type="ECO:0000313" key="3">
    <source>
        <dbReference type="EMBL" id="AAP04203.1"/>
    </source>
</evidence>